<evidence type="ECO:0000256" key="1">
    <source>
        <dbReference type="SAM" id="Coils"/>
    </source>
</evidence>
<feature type="coiled-coil region" evidence="1">
    <location>
        <begin position="53"/>
        <end position="205"/>
    </location>
</feature>
<dbReference type="Proteomes" id="UP001174677">
    <property type="component" value="Chromosome 8"/>
</dbReference>
<sequence>MGGSFQYSPKPGYPAENDDEEYVSRLSDTLVETIQEAKDTISEIECIFCSRLYSNFQMKSKSLQEAKKEAEDSWKEKERNLLLQIERLQLEKQQVLEENQCLMLEKEKSLEELNEQTKSLVLRERRSQQVRIDELEEEVRKKSKEVGEVELRNRLHQLLQKKSISDKGKELKEHEEKTNGLIATVKSLEKKVEVLEDDLRRKTLMEAVKNELTEDLLKWINSLLSHLSDNDQLSTELEKEKKKLECFEEELSELQKKLLKKTEEFEDGRVSLAQLLQQIEVNKLEILKQKLLLEDSEKDKKLLLEKVNALEEKINELKENLGRNSKFTEGKCSYEKLLQQIELKDSQLLAEKKKASNVLDAYKRLNSQYTFVCANTGLIKEIMLSQIKFEDESGSLTHQQIPKTSPDFGSIHADTTTAAREIEKMKNENYISNWLKDGKAVKSIPKPSFHSPTSSCFAPKCPPTAKSAAVVGTKWSASRWVDTTRYCQCREGPDPYYDFLDTPLKNLRKSWNETIKERPDLQIPILPNGGKDANGNKQNFRCEHHNGVSSHRYKYIPP</sequence>
<dbReference type="PANTHER" id="PTHR15107">
    <property type="entry name" value="RETINOBLASTOMA BINDING PROTEIN 8"/>
    <property type="match status" value="1"/>
</dbReference>
<keyword evidence="1" id="KW-0175">Coiled coil</keyword>
<gene>
    <name evidence="3" type="ORF">P3X46_013098</name>
</gene>
<dbReference type="InterPro" id="IPR033316">
    <property type="entry name" value="RBBP8-like"/>
</dbReference>
<organism evidence="3 4">
    <name type="scientific">Hevea brasiliensis</name>
    <name type="common">Para rubber tree</name>
    <name type="synonym">Siphonia brasiliensis</name>
    <dbReference type="NCBI Taxonomy" id="3981"/>
    <lineage>
        <taxon>Eukaryota</taxon>
        <taxon>Viridiplantae</taxon>
        <taxon>Streptophyta</taxon>
        <taxon>Embryophyta</taxon>
        <taxon>Tracheophyta</taxon>
        <taxon>Spermatophyta</taxon>
        <taxon>Magnoliopsida</taxon>
        <taxon>eudicotyledons</taxon>
        <taxon>Gunneridae</taxon>
        <taxon>Pentapetalae</taxon>
        <taxon>rosids</taxon>
        <taxon>fabids</taxon>
        <taxon>Malpighiales</taxon>
        <taxon>Euphorbiaceae</taxon>
        <taxon>Crotonoideae</taxon>
        <taxon>Micrandreae</taxon>
        <taxon>Hevea</taxon>
    </lineage>
</organism>
<protein>
    <submittedName>
        <fullName evidence="3">Uncharacterized protein</fullName>
    </submittedName>
</protein>
<evidence type="ECO:0000256" key="2">
    <source>
        <dbReference type="SAM" id="MobiDB-lite"/>
    </source>
</evidence>
<comment type="caution">
    <text evidence="3">The sequence shown here is derived from an EMBL/GenBank/DDBJ whole genome shotgun (WGS) entry which is preliminary data.</text>
</comment>
<evidence type="ECO:0000313" key="3">
    <source>
        <dbReference type="EMBL" id="KAJ9174459.1"/>
    </source>
</evidence>
<name>A0ABQ9M6D7_HEVBR</name>
<proteinExistence type="predicted"/>
<feature type="coiled-coil region" evidence="1">
    <location>
        <begin position="230"/>
        <end position="264"/>
    </location>
</feature>
<dbReference type="PANTHER" id="PTHR15107:SF0">
    <property type="entry name" value="DNA ENDONUCLEASE ACTIVATOR CTP1 C-TERMINAL DOMAIN-CONTAINING PROTEIN"/>
    <property type="match status" value="1"/>
</dbReference>
<evidence type="ECO:0000313" key="4">
    <source>
        <dbReference type="Proteomes" id="UP001174677"/>
    </source>
</evidence>
<dbReference type="EMBL" id="JARPOI010000008">
    <property type="protein sequence ID" value="KAJ9174459.1"/>
    <property type="molecule type" value="Genomic_DNA"/>
</dbReference>
<accession>A0ABQ9M6D7</accession>
<feature type="coiled-coil region" evidence="1">
    <location>
        <begin position="293"/>
        <end position="320"/>
    </location>
</feature>
<keyword evidence="4" id="KW-1185">Reference proteome</keyword>
<reference evidence="3 4" key="1">
    <citation type="journal article" date="2023" name="Plant Biotechnol. J.">
        <title>Chromosome-level wild Hevea brasiliensis genome provides new tools for genomic-assisted breeding and valuable loci to elevate rubber yield.</title>
        <authorList>
            <person name="Cheng H."/>
            <person name="Song X."/>
            <person name="Hu Y."/>
            <person name="Wu T."/>
            <person name="Yang Q."/>
            <person name="An Z."/>
            <person name="Feng S."/>
            <person name="Deng Z."/>
            <person name="Wu W."/>
            <person name="Zeng X."/>
            <person name="Tu M."/>
            <person name="Wang X."/>
            <person name="Huang H."/>
        </authorList>
    </citation>
    <scope>NUCLEOTIDE SEQUENCE [LARGE SCALE GENOMIC DNA]</scope>
    <source>
        <strain evidence="3">MT/VB/25A 57/8</strain>
    </source>
</reference>
<feature type="region of interest" description="Disordered" evidence="2">
    <location>
        <begin position="1"/>
        <end position="20"/>
    </location>
</feature>